<protein>
    <recommendedName>
        <fullName evidence="3">BON domain-containing protein</fullName>
    </recommendedName>
</protein>
<dbReference type="EMBL" id="CP060825">
    <property type="protein sequence ID" value="QNP66204.1"/>
    <property type="molecule type" value="Genomic_DNA"/>
</dbReference>
<accession>A0A7H0I088</accession>
<evidence type="ECO:0000313" key="2">
    <source>
        <dbReference type="Proteomes" id="UP000516230"/>
    </source>
</evidence>
<evidence type="ECO:0008006" key="3">
    <source>
        <dbReference type="Google" id="ProtNLM"/>
    </source>
</evidence>
<dbReference type="AlphaFoldDB" id="A0A7H0I088"/>
<gene>
    <name evidence="1" type="ORF">IAG43_26920</name>
</gene>
<evidence type="ECO:0000313" key="1">
    <source>
        <dbReference type="EMBL" id="QNP66204.1"/>
    </source>
</evidence>
<proteinExistence type="predicted"/>
<reference evidence="1 2" key="1">
    <citation type="submission" date="2020-08" db="EMBL/GenBank/DDBJ databases">
        <title>A novel species.</title>
        <authorList>
            <person name="Gao J."/>
        </authorList>
    </citation>
    <scope>NUCLEOTIDE SEQUENCE [LARGE SCALE GENOMIC DNA]</scope>
    <source>
        <strain evidence="1 2">CRPJ-33</strain>
    </source>
</reference>
<organism evidence="1 2">
    <name type="scientific">Streptomyces genisteinicus</name>
    <dbReference type="NCBI Taxonomy" id="2768068"/>
    <lineage>
        <taxon>Bacteria</taxon>
        <taxon>Bacillati</taxon>
        <taxon>Actinomycetota</taxon>
        <taxon>Actinomycetes</taxon>
        <taxon>Kitasatosporales</taxon>
        <taxon>Streptomycetaceae</taxon>
        <taxon>Streptomyces</taxon>
    </lineage>
</organism>
<dbReference type="RefSeq" id="WP_187743263.1">
    <property type="nucleotide sequence ID" value="NZ_CP060825.1"/>
</dbReference>
<sequence length="94" mass="9855">MSDHGAAPGQAPGARETEYRIGHLQDRLAADGLAELGMRIENHGTSVTVRGTVPTAGCREELLRAAREELAGLEVHADVQVADTTPPAAAEELT</sequence>
<name>A0A7H0I088_9ACTN</name>
<dbReference type="Gene3D" id="3.40.1520.20">
    <property type="match status" value="1"/>
</dbReference>
<dbReference type="Proteomes" id="UP000516230">
    <property type="component" value="Chromosome"/>
</dbReference>
<dbReference type="KEGG" id="sgj:IAG43_26920"/>
<keyword evidence="2" id="KW-1185">Reference proteome</keyword>